<evidence type="ECO:0000256" key="1">
    <source>
        <dbReference type="SAM" id="MobiDB-lite"/>
    </source>
</evidence>
<feature type="compositionally biased region" description="Basic and acidic residues" evidence="1">
    <location>
        <begin position="1"/>
        <end position="37"/>
    </location>
</feature>
<evidence type="ECO:0000313" key="3">
    <source>
        <dbReference type="Proteomes" id="UP000305238"/>
    </source>
</evidence>
<feature type="compositionally biased region" description="Low complexity" evidence="1">
    <location>
        <begin position="57"/>
        <end position="67"/>
    </location>
</feature>
<accession>A0A5S4GZV3</accession>
<dbReference type="Proteomes" id="UP000305238">
    <property type="component" value="Unassembled WGS sequence"/>
</dbReference>
<keyword evidence="3" id="KW-1185">Reference proteome</keyword>
<feature type="region of interest" description="Disordered" evidence="1">
    <location>
        <begin position="1"/>
        <end position="67"/>
    </location>
</feature>
<comment type="caution">
    <text evidence="2">The sequence shown here is derived from an EMBL/GenBank/DDBJ whole genome shotgun (WGS) entry which is preliminary data.</text>
</comment>
<evidence type="ECO:0000313" key="2">
    <source>
        <dbReference type="EMBL" id="TMR38061.1"/>
    </source>
</evidence>
<name>A0A5S4GZV3_9ACTN</name>
<reference evidence="2 3" key="1">
    <citation type="submission" date="2019-05" db="EMBL/GenBank/DDBJ databases">
        <title>Draft genome sequence of Actinomadura geliboluensis A8036.</title>
        <authorList>
            <person name="Saricaoglu S."/>
            <person name="Isik K."/>
        </authorList>
    </citation>
    <scope>NUCLEOTIDE SEQUENCE [LARGE SCALE GENOMIC DNA]</scope>
    <source>
        <strain evidence="2 3">A8036</strain>
    </source>
</reference>
<proteinExistence type="predicted"/>
<protein>
    <submittedName>
        <fullName evidence="2">Uncharacterized protein</fullName>
    </submittedName>
</protein>
<organism evidence="2 3">
    <name type="scientific">Actinomadura geliboluensis</name>
    <dbReference type="NCBI Taxonomy" id="882440"/>
    <lineage>
        <taxon>Bacteria</taxon>
        <taxon>Bacillati</taxon>
        <taxon>Actinomycetota</taxon>
        <taxon>Actinomycetes</taxon>
        <taxon>Streptosporangiales</taxon>
        <taxon>Thermomonosporaceae</taxon>
        <taxon>Actinomadura</taxon>
    </lineage>
</organism>
<dbReference type="AlphaFoldDB" id="A0A5S4GZV3"/>
<dbReference type="EMBL" id="VCKZ01000112">
    <property type="protein sequence ID" value="TMR38061.1"/>
    <property type="molecule type" value="Genomic_DNA"/>
</dbReference>
<sequence>MVEQRRQEAEQDQLGRDDHAGQRGHEPGGHAEQDQQDRAGGTFRPDRATGRARAVRRGGPLRARPAS</sequence>
<gene>
    <name evidence="2" type="ORF">ETD96_17175</name>
</gene>
<dbReference type="RefSeq" id="WP_138637469.1">
    <property type="nucleotide sequence ID" value="NZ_JASWDG010000055.1"/>
</dbReference>